<keyword evidence="4" id="KW-1185">Reference proteome</keyword>
<dbReference type="Proteomes" id="UP000275048">
    <property type="component" value="Unassembled WGS sequence"/>
</dbReference>
<feature type="domain" description="Coenzyme F420 hydrogenase/dehydrogenase beta subunit N-terminal" evidence="1">
    <location>
        <begin position="90"/>
        <end position="165"/>
    </location>
</feature>
<gene>
    <name evidence="3" type="ORF">EDM22_08260</name>
</gene>
<sequence length="465" mass="51429">MTHGIEQVVQRGMCVGCGACAVRTSGAIPVTIGRFGVYEARLDGVDPAVVRDASRVCPFSDDARNEDDLARELFPGLPTDDRIGAHLDVFAGRRTSENELVASSSGGLTSLMLTELLRGGVVDGVLHVGRSASGDQLFTYEISTTSEDVERSRKSMYSATTLADVVAEIRGDGRTYAVVGLPCFIKALRLLAHEMPGLGEQLRVYVGLVCGHLKSSFFAESLAWQAGVPPHELGRIDFRVKNPERSSGDYDYEVAARDGAEPRVRRTSSTIDGPWEYGAFQPEACNFCDDVFAESADVVFADAWLPQYKADWRGMNAVVVRDERLRELLLAARRRGEIHLEALSVDEAARSQAGGLRHRRTGLAVRLADDMRRGLSVPTKRVAPDLRVVTRRRAAVIRQRRRMSQLSLETFAIARQAGDFELYAAPMRRAIQRYRLFEAASLGLRPFARALRRRILPARRRPADQ</sequence>
<dbReference type="PANTHER" id="PTHR31332:SF0">
    <property type="entry name" value="7-HYDROXYMETHYL CHLOROPHYLL A REDUCTASE, CHLOROPLASTIC"/>
    <property type="match status" value="1"/>
</dbReference>
<protein>
    <submittedName>
        <fullName evidence="3">Coenzyme F420 hydrogenase</fullName>
    </submittedName>
</protein>
<evidence type="ECO:0000259" key="1">
    <source>
        <dbReference type="Pfam" id="PF04422"/>
    </source>
</evidence>
<organism evidence="3 4">
    <name type="scientific">Agromyces tardus</name>
    <dbReference type="NCBI Taxonomy" id="2583849"/>
    <lineage>
        <taxon>Bacteria</taxon>
        <taxon>Bacillati</taxon>
        <taxon>Actinomycetota</taxon>
        <taxon>Actinomycetes</taxon>
        <taxon>Micrococcales</taxon>
        <taxon>Microbacteriaceae</taxon>
        <taxon>Agromyces</taxon>
    </lineage>
</organism>
<dbReference type="InterPro" id="IPR045220">
    <property type="entry name" value="FRHB/FDHB/HCAR-like"/>
</dbReference>
<proteinExistence type="predicted"/>
<dbReference type="InterPro" id="IPR007516">
    <property type="entry name" value="Co_F420_Hydgase/DH_bsu_N"/>
</dbReference>
<accession>A0A3M8AG11</accession>
<dbReference type="Pfam" id="PF04422">
    <property type="entry name" value="FrhB_FdhB_N"/>
    <property type="match status" value="1"/>
</dbReference>
<dbReference type="PANTHER" id="PTHR31332">
    <property type="entry name" value="7-HYDROXYMETHYL CHLOROPHYLL A REDUCTASE, CHLOROPLASTIC"/>
    <property type="match status" value="1"/>
</dbReference>
<dbReference type="GO" id="GO:0052592">
    <property type="term" value="F:oxidoreductase activity, acting on CH or CH2 groups, with an iron-sulfur protein as acceptor"/>
    <property type="evidence" value="ECO:0007669"/>
    <property type="project" value="TreeGrafter"/>
</dbReference>
<evidence type="ECO:0000313" key="3">
    <source>
        <dbReference type="EMBL" id="RNB50081.1"/>
    </source>
</evidence>
<evidence type="ECO:0000259" key="2">
    <source>
        <dbReference type="Pfam" id="PF04432"/>
    </source>
</evidence>
<dbReference type="Pfam" id="PF04432">
    <property type="entry name" value="FrhB_FdhB_C"/>
    <property type="match status" value="1"/>
</dbReference>
<name>A0A3M8AG11_9MICO</name>
<dbReference type="OrthoDB" id="3247493at2"/>
<comment type="caution">
    <text evidence="3">The sequence shown here is derived from an EMBL/GenBank/DDBJ whole genome shotgun (WGS) entry which is preliminary data.</text>
</comment>
<dbReference type="AlphaFoldDB" id="A0A3M8AG11"/>
<dbReference type="EMBL" id="RHHB01000011">
    <property type="protein sequence ID" value="RNB50081.1"/>
    <property type="molecule type" value="Genomic_DNA"/>
</dbReference>
<feature type="domain" description="Coenzyme F420 hydrogenase/dehydrogenase beta subunit C-terminal" evidence="2">
    <location>
        <begin position="174"/>
        <end position="343"/>
    </location>
</feature>
<dbReference type="RefSeq" id="WP_122936589.1">
    <property type="nucleotide sequence ID" value="NZ_JBHSNT010000060.1"/>
</dbReference>
<dbReference type="InterPro" id="IPR007525">
    <property type="entry name" value="FrhB_FdhB_C"/>
</dbReference>
<evidence type="ECO:0000313" key="4">
    <source>
        <dbReference type="Proteomes" id="UP000275048"/>
    </source>
</evidence>
<reference evidence="3 4" key="1">
    <citation type="submission" date="2018-10" db="EMBL/GenBank/DDBJ databases">
        <title>Isolation, diversity and antibacterial activity of antinobacteria from the wheat rhizosphere soil.</title>
        <authorList>
            <person name="Sun T."/>
        </authorList>
    </citation>
    <scope>NUCLEOTIDE SEQUENCE [LARGE SCALE GENOMIC DNA]</scope>
    <source>
        <strain evidence="3 4">SJ-23</strain>
    </source>
</reference>